<dbReference type="RefSeq" id="WP_375733334.1">
    <property type="nucleotide sequence ID" value="NZ_JBCGDC010000011.1"/>
</dbReference>
<sequence>MPPRIPDDKRAAILADIRENKLGARQIAKKHGVAVSTVSKFAADANVANAFERTQTENATRARAADLRAARAELAEQLIDDAQRLRERAWSTYSYYERSNEGPELVTLNLPPLAEVRQAYTSIGIALDKHMALKKFDDNRGEEHAKSVLGELALGLGIAYRQMGDTSTQPPSDDGS</sequence>
<reference evidence="1 2" key="1">
    <citation type="submission" date="2024-04" db="EMBL/GenBank/DDBJ databases">
        <title>Polymorphospora sp. isolated from Baiyangdian Lake in Xiong'an New Area.</title>
        <authorList>
            <person name="Zhang X."/>
            <person name="Liu J."/>
        </authorList>
    </citation>
    <scope>NUCLEOTIDE SEQUENCE [LARGE SCALE GENOMIC DNA]</scope>
    <source>
        <strain evidence="1 2">2-325</strain>
    </source>
</reference>
<name>A0ABV5CKV2_9ACTN</name>
<dbReference type="EMBL" id="JBCGDC010000011">
    <property type="protein sequence ID" value="MFB6392619.1"/>
    <property type="molecule type" value="Genomic_DNA"/>
</dbReference>
<protein>
    <submittedName>
        <fullName evidence="1">Uncharacterized protein</fullName>
    </submittedName>
</protein>
<gene>
    <name evidence="1" type="ORF">AAFH96_05805</name>
</gene>
<keyword evidence="2" id="KW-1185">Reference proteome</keyword>
<evidence type="ECO:0000313" key="2">
    <source>
        <dbReference type="Proteomes" id="UP001582793"/>
    </source>
</evidence>
<comment type="caution">
    <text evidence="1">The sequence shown here is derived from an EMBL/GenBank/DDBJ whole genome shotgun (WGS) entry which is preliminary data.</text>
</comment>
<dbReference type="Proteomes" id="UP001582793">
    <property type="component" value="Unassembled WGS sequence"/>
</dbReference>
<organism evidence="1 2">
    <name type="scientific">Polymorphospora lycopeni</name>
    <dbReference type="NCBI Taxonomy" id="3140240"/>
    <lineage>
        <taxon>Bacteria</taxon>
        <taxon>Bacillati</taxon>
        <taxon>Actinomycetota</taxon>
        <taxon>Actinomycetes</taxon>
        <taxon>Micromonosporales</taxon>
        <taxon>Micromonosporaceae</taxon>
        <taxon>Polymorphospora</taxon>
    </lineage>
</organism>
<accession>A0ABV5CKV2</accession>
<proteinExistence type="predicted"/>
<evidence type="ECO:0000313" key="1">
    <source>
        <dbReference type="EMBL" id="MFB6392619.1"/>
    </source>
</evidence>